<dbReference type="InterPro" id="IPR036291">
    <property type="entry name" value="NAD(P)-bd_dom_sf"/>
</dbReference>
<dbReference type="InterPro" id="IPR057326">
    <property type="entry name" value="KR_dom"/>
</dbReference>
<evidence type="ECO:0000313" key="5">
    <source>
        <dbReference type="EMBL" id="KMO73509.1"/>
    </source>
</evidence>
<dbReference type="CDD" id="cd05233">
    <property type="entry name" value="SDR_c"/>
    <property type="match status" value="1"/>
</dbReference>
<dbReference type="InterPro" id="IPR020904">
    <property type="entry name" value="Sc_DH/Rdtase_CS"/>
</dbReference>
<dbReference type="InterPro" id="IPR002347">
    <property type="entry name" value="SDR_fam"/>
</dbReference>
<dbReference type="EMBL" id="JYNU01000026">
    <property type="protein sequence ID" value="KMO73509.1"/>
    <property type="molecule type" value="Genomic_DNA"/>
</dbReference>
<dbReference type="PATRIC" id="fig|1807.14.peg.3864"/>
<evidence type="ECO:0000313" key="6">
    <source>
        <dbReference type="Proteomes" id="UP000036313"/>
    </source>
</evidence>
<reference evidence="5 6" key="1">
    <citation type="journal article" date="2015" name="Genome Biol. Evol.">
        <title>Characterization of Three Mycobacterium spp. with Potential Use in Bioremediation by Genome Sequencing and Comparative Genomics.</title>
        <authorList>
            <person name="Das S."/>
            <person name="Pettersson B.M."/>
            <person name="Behra P.R."/>
            <person name="Ramesh M."/>
            <person name="Dasgupta S."/>
            <person name="Bhattacharya A."/>
            <person name="Kirsebom L.A."/>
        </authorList>
    </citation>
    <scope>NUCLEOTIDE SEQUENCE [LARGE SCALE GENOMIC DNA]</scope>
    <source>
        <strain evidence="5 6">DSM 44075</strain>
    </source>
</reference>
<dbReference type="Pfam" id="PF00106">
    <property type="entry name" value="adh_short"/>
    <property type="match status" value="1"/>
</dbReference>
<dbReference type="GO" id="GO:0050664">
    <property type="term" value="F:oxidoreductase activity, acting on NAD(P)H, oxygen as acceptor"/>
    <property type="evidence" value="ECO:0007669"/>
    <property type="project" value="TreeGrafter"/>
</dbReference>
<dbReference type="Gene3D" id="3.40.50.720">
    <property type="entry name" value="NAD(P)-binding Rossmann-like Domain"/>
    <property type="match status" value="1"/>
</dbReference>
<evidence type="ECO:0000259" key="4">
    <source>
        <dbReference type="SMART" id="SM00822"/>
    </source>
</evidence>
<gene>
    <name evidence="5" type="ORF">MOBUDSM44075_03841</name>
</gene>
<evidence type="ECO:0000256" key="3">
    <source>
        <dbReference type="RuleBase" id="RU000363"/>
    </source>
</evidence>
<accession>A0A0J6VTL0</accession>
<dbReference type="PANTHER" id="PTHR43008">
    <property type="entry name" value="BENZIL REDUCTASE"/>
    <property type="match status" value="1"/>
</dbReference>
<comment type="caution">
    <text evidence="5">The sequence shown here is derived from an EMBL/GenBank/DDBJ whole genome shotgun (WGS) entry which is preliminary data.</text>
</comment>
<evidence type="ECO:0000256" key="1">
    <source>
        <dbReference type="ARBA" id="ARBA00006484"/>
    </source>
</evidence>
<dbReference type="PROSITE" id="PS00061">
    <property type="entry name" value="ADH_SHORT"/>
    <property type="match status" value="1"/>
</dbReference>
<keyword evidence="2 5" id="KW-0560">Oxidoreductase</keyword>
<comment type="similarity">
    <text evidence="1 3">Belongs to the short-chain dehydrogenases/reductases (SDR) family.</text>
</comment>
<dbReference type="AlphaFoldDB" id="A0A0J6VTL0"/>
<dbReference type="PRINTS" id="PR00081">
    <property type="entry name" value="GDHRDH"/>
</dbReference>
<evidence type="ECO:0000256" key="2">
    <source>
        <dbReference type="ARBA" id="ARBA00023002"/>
    </source>
</evidence>
<proteinExistence type="inferred from homology"/>
<feature type="domain" description="Ketoreductase" evidence="4">
    <location>
        <begin position="12"/>
        <end position="195"/>
    </location>
</feature>
<name>A0A0J6VTL0_9MYCO</name>
<dbReference type="SUPFAM" id="SSF51735">
    <property type="entry name" value="NAD(P)-binding Rossmann-fold domains"/>
    <property type="match status" value="1"/>
</dbReference>
<dbReference type="PANTHER" id="PTHR43008:SF7">
    <property type="entry name" value="SHORT CHAIN DEHYDROGENASE_REDUCTASE (AFU_ORTHOLOGUE AFUA_2G00830)"/>
    <property type="match status" value="1"/>
</dbReference>
<protein>
    <submittedName>
        <fullName evidence="5">Putative oxidoreductase</fullName>
        <ecNumber evidence="5">1.-.-.-</ecNumber>
    </submittedName>
</protein>
<dbReference type="EC" id="1.-.-.-" evidence="5"/>
<dbReference type="SMART" id="SM00822">
    <property type="entry name" value="PKS_KR"/>
    <property type="match status" value="1"/>
</dbReference>
<dbReference type="RefSeq" id="WP_048424291.1">
    <property type="nucleotide sequence ID" value="NZ_JYNU01000026.1"/>
</dbReference>
<sequence length="284" mass="29905">MTRAERIDLSASVALVTGAAGGIGAAVCEELHRRGAAVVLVDLEQDRVDVAARRLGAERTLALGADVTDPDAMLTAVAAARDTFGALDIAIANAGISSGAQAFTISGAPDGVFERVIGVNLQGVWNTVRSSLPAVIDSRGHILLTSSTYAYVNGLANAPYAASKAAVESLGRSLRTELAAYRASAGVLYPGWIATPIADVAFGGDEIATELVHRATPSPLRKPIAPQRVARAVADGIERRSPRIQVPRRWIPVAALRGLVNPLFDLRMERDQGIAERVCQLDER</sequence>
<dbReference type="Proteomes" id="UP000036313">
    <property type="component" value="Unassembled WGS sequence"/>
</dbReference>
<dbReference type="PRINTS" id="PR00080">
    <property type="entry name" value="SDRFAMILY"/>
</dbReference>
<organism evidence="5 6">
    <name type="scientific">Mycolicibacterium obuense</name>
    <dbReference type="NCBI Taxonomy" id="1807"/>
    <lineage>
        <taxon>Bacteria</taxon>
        <taxon>Bacillati</taxon>
        <taxon>Actinomycetota</taxon>
        <taxon>Actinomycetes</taxon>
        <taxon>Mycobacteriales</taxon>
        <taxon>Mycobacteriaceae</taxon>
        <taxon>Mycolicibacterium</taxon>
    </lineage>
</organism>